<evidence type="ECO:0000313" key="13">
    <source>
        <dbReference type="EMBL" id="RGC35439.1"/>
    </source>
</evidence>
<keyword evidence="5 10" id="KW-0547">Nucleotide-binding</keyword>
<dbReference type="GO" id="GO:0002098">
    <property type="term" value="P:tRNA wobble uridine modification"/>
    <property type="evidence" value="ECO:0007669"/>
    <property type="project" value="TreeGrafter"/>
</dbReference>
<dbReference type="PROSITE" id="PS51709">
    <property type="entry name" value="G_TRME"/>
    <property type="match status" value="1"/>
</dbReference>
<feature type="binding site" evidence="10">
    <location>
        <position position="122"/>
    </location>
    <ligand>
        <name>(6S)-5-formyl-5,6,7,8-tetrahydrofolate</name>
        <dbReference type="ChEBI" id="CHEBI:57457"/>
    </ligand>
</feature>
<feature type="binding site" evidence="10">
    <location>
        <position position="83"/>
    </location>
    <ligand>
        <name>(6S)-5-formyl-5,6,7,8-tetrahydrofolate</name>
        <dbReference type="ChEBI" id="CHEBI:57457"/>
    </ligand>
</feature>
<dbReference type="GO" id="GO:0005829">
    <property type="term" value="C:cytosol"/>
    <property type="evidence" value="ECO:0007669"/>
    <property type="project" value="TreeGrafter"/>
</dbReference>
<keyword evidence="3 10" id="KW-0819">tRNA processing</keyword>
<dbReference type="GO" id="GO:0005525">
    <property type="term" value="F:GTP binding"/>
    <property type="evidence" value="ECO:0007669"/>
    <property type="project" value="UniProtKB-UniRule"/>
</dbReference>
<dbReference type="NCBIfam" id="NF003661">
    <property type="entry name" value="PRK05291.1-3"/>
    <property type="match status" value="1"/>
</dbReference>
<dbReference type="Pfam" id="PF10396">
    <property type="entry name" value="TrmE_N"/>
    <property type="match status" value="1"/>
</dbReference>
<dbReference type="InterPro" id="IPR025867">
    <property type="entry name" value="MnmE_helical"/>
</dbReference>
<keyword evidence="7 10" id="KW-0460">Magnesium</keyword>
<keyword evidence="9 10" id="KW-0342">GTP-binding</keyword>
<dbReference type="CDD" id="cd04164">
    <property type="entry name" value="trmE"/>
    <property type="match status" value="1"/>
</dbReference>
<dbReference type="Proteomes" id="UP000261111">
    <property type="component" value="Unassembled WGS sequence"/>
</dbReference>
<feature type="binding site" evidence="10">
    <location>
        <position position="22"/>
    </location>
    <ligand>
        <name>(6S)-5-formyl-5,6,7,8-tetrahydrofolate</name>
        <dbReference type="ChEBI" id="CHEBI:57457"/>
    </ligand>
</feature>
<evidence type="ECO:0000256" key="3">
    <source>
        <dbReference type="ARBA" id="ARBA00022694"/>
    </source>
</evidence>
<feature type="binding site" evidence="10">
    <location>
        <position position="470"/>
    </location>
    <ligand>
        <name>(6S)-5-formyl-5,6,7,8-tetrahydrofolate</name>
        <dbReference type="ChEBI" id="CHEBI:57457"/>
    </ligand>
</feature>
<comment type="caution">
    <text evidence="10">Lacks conserved residue(s) required for the propagation of feature annotation.</text>
</comment>
<dbReference type="EC" id="3.6.-.-" evidence="10"/>
<dbReference type="EMBL" id="QVIA01000001">
    <property type="protein sequence ID" value="RGC35439.1"/>
    <property type="molecule type" value="Genomic_DNA"/>
</dbReference>
<dbReference type="NCBIfam" id="TIGR00231">
    <property type="entry name" value="small_GTP"/>
    <property type="match status" value="1"/>
</dbReference>
<protein>
    <recommendedName>
        <fullName evidence="10">tRNA modification GTPase MnmE</fullName>
        <ecNumber evidence="10">3.6.-.-</ecNumber>
    </recommendedName>
</protein>
<dbReference type="RefSeq" id="WP_117440546.1">
    <property type="nucleotide sequence ID" value="NZ_QVIA01000001.1"/>
</dbReference>
<dbReference type="PANTHER" id="PTHR42714">
    <property type="entry name" value="TRNA MODIFICATION GTPASE GTPBP3"/>
    <property type="match status" value="1"/>
</dbReference>
<dbReference type="PANTHER" id="PTHR42714:SF2">
    <property type="entry name" value="TRNA MODIFICATION GTPASE GTPBP3, MITOCHONDRIAL"/>
    <property type="match status" value="1"/>
</dbReference>
<feature type="binding site" evidence="10">
    <location>
        <position position="232"/>
    </location>
    <ligand>
        <name>Mg(2+)</name>
        <dbReference type="ChEBI" id="CHEBI:18420"/>
    </ligand>
</feature>
<keyword evidence="6 10" id="KW-0378">Hydrolase</keyword>
<dbReference type="Gene3D" id="3.30.1360.120">
    <property type="entry name" value="Probable tRNA modification gtpase trme, domain 1"/>
    <property type="match status" value="1"/>
</dbReference>
<dbReference type="GO" id="GO:0042802">
    <property type="term" value="F:identical protein binding"/>
    <property type="evidence" value="ECO:0007669"/>
    <property type="project" value="UniProtKB-ARBA"/>
</dbReference>
<dbReference type="InterPro" id="IPR006073">
    <property type="entry name" value="GTP-bd"/>
</dbReference>
<keyword evidence="2 10" id="KW-0963">Cytoplasm</keyword>
<evidence type="ECO:0000256" key="10">
    <source>
        <dbReference type="HAMAP-Rule" id="MF_00379"/>
    </source>
</evidence>
<evidence type="ECO:0000256" key="6">
    <source>
        <dbReference type="ARBA" id="ARBA00022801"/>
    </source>
</evidence>
<accession>A0A3E2X3H4</accession>
<feature type="binding site" evidence="10">
    <location>
        <begin position="228"/>
        <end position="233"/>
    </location>
    <ligand>
        <name>GTP</name>
        <dbReference type="ChEBI" id="CHEBI:37565"/>
    </ligand>
</feature>
<evidence type="ECO:0000256" key="2">
    <source>
        <dbReference type="ARBA" id="ARBA00022490"/>
    </source>
</evidence>
<feature type="binding site" evidence="10">
    <location>
        <begin position="247"/>
        <end position="253"/>
    </location>
    <ligand>
        <name>GTP</name>
        <dbReference type="ChEBI" id="CHEBI:37565"/>
    </ligand>
</feature>
<evidence type="ECO:0000256" key="4">
    <source>
        <dbReference type="ARBA" id="ARBA00022723"/>
    </source>
</evidence>
<dbReference type="InterPro" id="IPR018948">
    <property type="entry name" value="GTP-bd_TrmE_N"/>
</dbReference>
<comment type="subcellular location">
    <subcellularLocation>
        <location evidence="10">Cytoplasm</location>
    </subcellularLocation>
</comment>
<keyword evidence="4 10" id="KW-0479">Metal-binding</keyword>
<feature type="binding site" evidence="10">
    <location>
        <position position="247"/>
    </location>
    <ligand>
        <name>K(+)</name>
        <dbReference type="ChEBI" id="CHEBI:29103"/>
    </ligand>
</feature>
<dbReference type="FunFam" id="3.30.1360.120:FF:000003">
    <property type="entry name" value="tRNA modification GTPase MnmE"/>
    <property type="match status" value="1"/>
</dbReference>
<dbReference type="InterPro" id="IPR031168">
    <property type="entry name" value="G_TrmE"/>
</dbReference>
<dbReference type="InterPro" id="IPR027368">
    <property type="entry name" value="MnmE_dom2"/>
</dbReference>
<dbReference type="FunFam" id="3.40.50.300:FF:001376">
    <property type="entry name" value="tRNA modification GTPase MnmE"/>
    <property type="match status" value="1"/>
</dbReference>
<comment type="caution">
    <text evidence="13">The sequence shown here is derived from an EMBL/GenBank/DDBJ whole genome shotgun (WGS) entry which is preliminary data.</text>
</comment>
<comment type="function">
    <text evidence="10">Exhibits a very high intrinsic GTPase hydrolysis rate. Involved in the addition of a carboxymethylaminomethyl (cmnm) group at the wobble position (U34) of certain tRNAs, forming tRNA-cmnm(5)s(2)U34.</text>
</comment>
<comment type="similarity">
    <text evidence="1 10 11">Belongs to the TRAFAC class TrmE-Era-EngA-EngB-Septin-like GTPase superfamily. TrmE GTPase family.</text>
</comment>
<name>A0A3E2X3H4_9FIRM</name>
<keyword evidence="8 10" id="KW-0630">Potassium</keyword>
<reference evidence="13 14" key="1">
    <citation type="submission" date="2018-08" db="EMBL/GenBank/DDBJ databases">
        <title>A genome reference for cultivated species of the human gut microbiota.</title>
        <authorList>
            <person name="Zou Y."/>
            <person name="Xue W."/>
            <person name="Luo G."/>
        </authorList>
    </citation>
    <scope>NUCLEOTIDE SEQUENCE [LARGE SCALE GENOMIC DNA]</scope>
    <source>
        <strain evidence="13 14">AF19-21</strain>
    </source>
</reference>
<evidence type="ECO:0000256" key="11">
    <source>
        <dbReference type="RuleBase" id="RU003313"/>
    </source>
</evidence>
<dbReference type="CDD" id="cd14858">
    <property type="entry name" value="TrmE_N"/>
    <property type="match status" value="1"/>
</dbReference>
<feature type="binding site" evidence="10">
    <location>
        <begin position="272"/>
        <end position="275"/>
    </location>
    <ligand>
        <name>GTP</name>
        <dbReference type="ChEBI" id="CHEBI:37565"/>
    </ligand>
</feature>
<feature type="binding site" evidence="10">
    <location>
        <position position="253"/>
    </location>
    <ligand>
        <name>Mg(2+)</name>
        <dbReference type="ChEBI" id="CHEBI:18420"/>
    </ligand>
</feature>
<dbReference type="InterPro" id="IPR004520">
    <property type="entry name" value="GTPase_MnmE"/>
</dbReference>
<dbReference type="NCBIfam" id="TIGR00450">
    <property type="entry name" value="mnmE_trmE_thdF"/>
    <property type="match status" value="1"/>
</dbReference>
<dbReference type="GO" id="GO:0046872">
    <property type="term" value="F:metal ion binding"/>
    <property type="evidence" value="ECO:0007669"/>
    <property type="project" value="UniProtKB-KW"/>
</dbReference>
<dbReference type="InterPro" id="IPR027417">
    <property type="entry name" value="P-loop_NTPase"/>
</dbReference>
<organism evidence="13 14">
    <name type="scientific">Hungatella hathewayi</name>
    <dbReference type="NCBI Taxonomy" id="154046"/>
    <lineage>
        <taxon>Bacteria</taxon>
        <taxon>Bacillati</taxon>
        <taxon>Bacillota</taxon>
        <taxon>Clostridia</taxon>
        <taxon>Lachnospirales</taxon>
        <taxon>Lachnospiraceae</taxon>
        <taxon>Hungatella</taxon>
    </lineage>
</organism>
<dbReference type="GeneID" id="93336366"/>
<dbReference type="AlphaFoldDB" id="A0A3E2X3H4"/>
<comment type="cofactor">
    <cofactor evidence="10">
        <name>K(+)</name>
        <dbReference type="ChEBI" id="CHEBI:29103"/>
    </cofactor>
    <text evidence="10">Binds 1 potassium ion per subunit.</text>
</comment>
<evidence type="ECO:0000256" key="1">
    <source>
        <dbReference type="ARBA" id="ARBA00011043"/>
    </source>
</evidence>
<evidence type="ECO:0000256" key="7">
    <source>
        <dbReference type="ARBA" id="ARBA00022842"/>
    </source>
</evidence>
<evidence type="ECO:0000256" key="9">
    <source>
        <dbReference type="ARBA" id="ARBA00023134"/>
    </source>
</evidence>
<dbReference type="GO" id="GO:0003924">
    <property type="term" value="F:GTPase activity"/>
    <property type="evidence" value="ECO:0007669"/>
    <property type="project" value="UniProtKB-UniRule"/>
</dbReference>
<dbReference type="InterPro" id="IPR005225">
    <property type="entry name" value="Small_GTP-bd"/>
</dbReference>
<sequence length="470" mass="52548">MRKDTIAAISTGMTNSGIGIVRISGPEAFEVIDRIYRGKDRLLEAESHTIHYGYVKDKQETVDEVLVMLMRAPRTFTGEDTVEINCHGGNYVVKRVLETVIRNGARPAEPGEFTKRAFLNGKMDLSQAEAVIDVITSKNEYALQSSISQLKGNVRNKIEDIRNKIIYQTAFIETALDDPEHIDIDGYSEKLKYVIDDILVDIRKLIDSSDSGRIMKEGIQTVIAGKPNAGKSSLLNVLSGRERAIVTDIEGTTRDALEEQIQMGGLTLNMVDTAGIRETDDIIEKMGVDKARDYVKNADLIIYVADASRPLDKNDEDIIQLTVGKKCIILLNKSDLKTVVTKEILQNTIERVFEKTKNAGNYSKDIPMIDISAKEEQGIQEFEEILKTMFLKGEISFNDQVYITNIRQKAALQDACESLNKVIESIENQMPEDFFSIDLMDAYESLGSITGETIGEDLVNEIFSKFCMGK</sequence>
<dbReference type="InterPro" id="IPR027266">
    <property type="entry name" value="TrmE/GcvT-like"/>
</dbReference>
<evidence type="ECO:0000256" key="8">
    <source>
        <dbReference type="ARBA" id="ARBA00022958"/>
    </source>
</evidence>
<evidence type="ECO:0000259" key="12">
    <source>
        <dbReference type="PROSITE" id="PS51709"/>
    </source>
</evidence>
<proteinExistence type="inferred from homology"/>
<comment type="subunit">
    <text evidence="10">Homodimer. Heterotetramer of two MnmE and two MnmG subunits.</text>
</comment>
<feature type="binding site" evidence="10">
    <location>
        <position position="249"/>
    </location>
    <ligand>
        <name>K(+)</name>
        <dbReference type="ChEBI" id="CHEBI:29103"/>
    </ligand>
</feature>
<feature type="binding site" evidence="10">
    <location>
        <position position="252"/>
    </location>
    <ligand>
        <name>K(+)</name>
        <dbReference type="ChEBI" id="CHEBI:29103"/>
    </ligand>
</feature>
<gene>
    <name evidence="10 13" type="primary">mnmE</name>
    <name evidence="10" type="synonym">trmE</name>
    <name evidence="13" type="ORF">DWX41_00110</name>
</gene>
<evidence type="ECO:0000313" key="14">
    <source>
        <dbReference type="Proteomes" id="UP000261111"/>
    </source>
</evidence>
<dbReference type="Gene3D" id="3.40.50.300">
    <property type="entry name" value="P-loop containing nucleotide triphosphate hydrolases"/>
    <property type="match status" value="1"/>
</dbReference>
<dbReference type="Pfam" id="PF12631">
    <property type="entry name" value="MnmE_helical"/>
    <property type="match status" value="1"/>
</dbReference>
<dbReference type="GO" id="GO:0030488">
    <property type="term" value="P:tRNA methylation"/>
    <property type="evidence" value="ECO:0007669"/>
    <property type="project" value="TreeGrafter"/>
</dbReference>
<dbReference type="HAMAP" id="MF_00379">
    <property type="entry name" value="GTPase_MnmE"/>
    <property type="match status" value="1"/>
</dbReference>
<evidence type="ECO:0000256" key="5">
    <source>
        <dbReference type="ARBA" id="ARBA00022741"/>
    </source>
</evidence>
<dbReference type="Pfam" id="PF01926">
    <property type="entry name" value="MMR_HSR1"/>
    <property type="match status" value="1"/>
</dbReference>
<feature type="domain" description="TrmE-type G" evidence="12">
    <location>
        <begin position="218"/>
        <end position="391"/>
    </location>
</feature>
<feature type="binding site" evidence="10">
    <location>
        <position position="228"/>
    </location>
    <ligand>
        <name>K(+)</name>
        <dbReference type="ChEBI" id="CHEBI:29103"/>
    </ligand>
</feature>
<dbReference type="SUPFAM" id="SSF52540">
    <property type="entry name" value="P-loop containing nucleoside triphosphate hydrolases"/>
    <property type="match status" value="1"/>
</dbReference>
<dbReference type="Gene3D" id="1.20.120.430">
    <property type="entry name" value="tRNA modification GTPase MnmE domain 2"/>
    <property type="match status" value="1"/>
</dbReference>